<protein>
    <submittedName>
        <fullName evidence="8">Neurotrophin 1-like</fullName>
    </submittedName>
</protein>
<reference evidence="8" key="4">
    <citation type="submission" date="2025-04" db="UniProtKB">
        <authorList>
            <consortium name="RefSeq"/>
        </authorList>
    </citation>
    <scope>IDENTIFICATION</scope>
    <source>
        <tissue evidence="8">Whole organism</tissue>
    </source>
</reference>
<reference evidence="6" key="3">
    <citation type="submission" date="2019-06" db="EMBL/GenBank/DDBJ databases">
        <authorList>
            <person name="Poynton C."/>
            <person name="Hasenbein S."/>
            <person name="Benoit J.B."/>
            <person name="Sepulveda M.S."/>
            <person name="Poelchau M.F."/>
            <person name="Murali S.C."/>
            <person name="Chen S."/>
            <person name="Glastad K.M."/>
            <person name="Werren J.H."/>
            <person name="Vineis J.H."/>
            <person name="Bowen J.L."/>
            <person name="Friedrich M."/>
            <person name="Jones J."/>
            <person name="Robertson H.M."/>
            <person name="Feyereisen R."/>
            <person name="Mechler-Hickson A."/>
            <person name="Mathers N."/>
            <person name="Lee C.E."/>
            <person name="Colbourne J.K."/>
            <person name="Biales A."/>
            <person name="Johnston J.S."/>
            <person name="Wellborn G.A."/>
            <person name="Rosendale A.J."/>
            <person name="Cridge A.G."/>
            <person name="Munoz-Torres M.C."/>
            <person name="Bain P.A."/>
            <person name="Manny A.R."/>
            <person name="Major K.M."/>
            <person name="Lambert F.N."/>
            <person name="Vulpe C.D."/>
            <person name="Tuck P."/>
            <person name="Blalock B.J."/>
            <person name="Lin Y.-Y."/>
            <person name="Smith M.E."/>
            <person name="Ochoa-Acuna H."/>
            <person name="Chen M.-J.M."/>
            <person name="Childers C.P."/>
            <person name="Qu J."/>
            <person name="Dugan S."/>
            <person name="Lee S.L."/>
            <person name="Chao H."/>
            <person name="Dinh H."/>
            <person name="Han Y."/>
            <person name="Doddapaneni H."/>
            <person name="Worley K.C."/>
            <person name="Muzny D.M."/>
            <person name="Gibbs R.A."/>
            <person name="Richards S."/>
        </authorList>
    </citation>
    <scope>NUCLEOTIDE SEQUENCE</scope>
    <source>
        <strain evidence="6">HAZT.00-mixed</strain>
        <tissue evidence="6">Whole organism</tissue>
    </source>
</reference>
<dbReference type="InterPro" id="IPR029034">
    <property type="entry name" value="Cystine-knot_cytokine"/>
</dbReference>
<proteinExistence type="predicted"/>
<dbReference type="AlphaFoldDB" id="A0A6A0GT64"/>
<evidence type="ECO:0000313" key="7">
    <source>
        <dbReference type="Proteomes" id="UP000694843"/>
    </source>
</evidence>
<keyword evidence="2" id="KW-1015">Disulfide bond</keyword>
<dbReference type="PANTHER" id="PTHR23199:SF12">
    <property type="entry name" value="NEUROTROPHIN 1-RELATED"/>
    <property type="match status" value="1"/>
</dbReference>
<dbReference type="GO" id="GO:0005121">
    <property type="term" value="F:Toll binding"/>
    <property type="evidence" value="ECO:0007669"/>
    <property type="project" value="TreeGrafter"/>
</dbReference>
<name>A0A6A0GT64_HYAAZ</name>
<keyword evidence="3" id="KW-0325">Glycoprotein</keyword>
<feature type="region of interest" description="Disordered" evidence="4">
    <location>
        <begin position="21"/>
        <end position="65"/>
    </location>
</feature>
<dbReference type="RefSeq" id="XP_047740762.1">
    <property type="nucleotide sequence ID" value="XM_047884806.1"/>
</dbReference>
<dbReference type="KEGG" id="hazt:125179264"/>
<accession>A0A6A0GT64</accession>
<dbReference type="Gene3D" id="2.10.90.10">
    <property type="entry name" value="Cystine-knot cytokines"/>
    <property type="match status" value="1"/>
</dbReference>
<keyword evidence="1" id="KW-0732">Signal</keyword>
<dbReference type="Pfam" id="PF16077">
    <property type="entry name" value="Spaetzle"/>
    <property type="match status" value="1"/>
</dbReference>
<evidence type="ECO:0000259" key="5">
    <source>
        <dbReference type="Pfam" id="PF16077"/>
    </source>
</evidence>
<dbReference type="EMBL" id="JQDR03016234">
    <property type="protein sequence ID" value="KAA0185531.1"/>
    <property type="molecule type" value="Genomic_DNA"/>
</dbReference>
<dbReference type="SUPFAM" id="SSF57501">
    <property type="entry name" value="Cystine-knot cytokines"/>
    <property type="match status" value="1"/>
</dbReference>
<dbReference type="InterPro" id="IPR052444">
    <property type="entry name" value="Spz/Toll_ligand-like"/>
</dbReference>
<sequence>MLVTDQGFLAENKGVTVFRRQDPEVKLTSNKEEAAGEEEGKVENKPIGSSEELGEEEAPDSKSSVIDSVTPEEFHIKNVYPPIESVRFLKDEPLHIPKRLISPQTVKSKHKFTFGAHSFSPTYPWRHDRLNENKYNSDKKPNCAEDDKHYCEKDVHYPMSEILDSAQQHATQLLELYADVASLDTELSVALPGEAKGDESYVCPSNITYAQPFRAKNKSGKWMVIVNNLQVNYQLLTQSVRLEECLATGESCPLIPHCYQSRCSQKFNYHRFLVYVPYDPFFPFAIESFKLPSACACHLNEN</sequence>
<feature type="compositionally biased region" description="Basic and acidic residues" evidence="4">
    <location>
        <begin position="21"/>
        <end position="44"/>
    </location>
</feature>
<dbReference type="Proteomes" id="UP000694843">
    <property type="component" value="Unplaced"/>
</dbReference>
<dbReference type="PANTHER" id="PTHR23199">
    <property type="entry name" value="NEUROTROPHIN 1-RELATED"/>
    <property type="match status" value="1"/>
</dbReference>
<reference evidence="6" key="2">
    <citation type="journal article" date="2018" name="Environ. Sci. Technol.">
        <title>The Toxicogenome of Hyalella azteca: A Model for Sediment Ecotoxicology and Evolutionary Toxicology.</title>
        <authorList>
            <person name="Poynton H.C."/>
            <person name="Hasenbein S."/>
            <person name="Benoit J.B."/>
            <person name="Sepulveda M.S."/>
            <person name="Poelchau M.F."/>
            <person name="Hughes D.S.T."/>
            <person name="Murali S.C."/>
            <person name="Chen S."/>
            <person name="Glastad K.M."/>
            <person name="Goodisman M.A.D."/>
            <person name="Werren J.H."/>
            <person name="Vineis J.H."/>
            <person name="Bowen J.L."/>
            <person name="Friedrich M."/>
            <person name="Jones J."/>
            <person name="Robertson H.M."/>
            <person name="Feyereisen R."/>
            <person name="Mechler-Hickson A."/>
            <person name="Mathers N."/>
            <person name="Lee C.E."/>
            <person name="Colbourne J.K."/>
            <person name="Biales A."/>
            <person name="Johnston J.S."/>
            <person name="Wellborn G.A."/>
            <person name="Rosendale A.J."/>
            <person name="Cridge A.G."/>
            <person name="Munoz-Torres M.C."/>
            <person name="Bain P.A."/>
            <person name="Manny A.R."/>
            <person name="Major K.M."/>
            <person name="Lambert F.N."/>
            <person name="Vulpe C.D."/>
            <person name="Tuck P."/>
            <person name="Blalock B.J."/>
            <person name="Lin Y.Y."/>
            <person name="Smith M.E."/>
            <person name="Ochoa-Acuna H."/>
            <person name="Chen M.M."/>
            <person name="Childers C.P."/>
            <person name="Qu J."/>
            <person name="Dugan S."/>
            <person name="Lee S.L."/>
            <person name="Chao H."/>
            <person name="Dinh H."/>
            <person name="Han Y."/>
            <person name="Doddapaneni H."/>
            <person name="Worley K.C."/>
            <person name="Muzny D.M."/>
            <person name="Gibbs R.A."/>
            <person name="Richards S."/>
        </authorList>
    </citation>
    <scope>NUCLEOTIDE SEQUENCE</scope>
    <source>
        <strain evidence="6">HAZT.00-mixed</strain>
        <tissue evidence="6">Whole organism</tissue>
    </source>
</reference>
<dbReference type="OrthoDB" id="6492393at2759"/>
<organism evidence="6">
    <name type="scientific">Hyalella azteca</name>
    <name type="common">Amphipod</name>
    <dbReference type="NCBI Taxonomy" id="294128"/>
    <lineage>
        <taxon>Eukaryota</taxon>
        <taxon>Metazoa</taxon>
        <taxon>Ecdysozoa</taxon>
        <taxon>Arthropoda</taxon>
        <taxon>Crustacea</taxon>
        <taxon>Multicrustacea</taxon>
        <taxon>Malacostraca</taxon>
        <taxon>Eumalacostraca</taxon>
        <taxon>Peracarida</taxon>
        <taxon>Amphipoda</taxon>
        <taxon>Senticaudata</taxon>
        <taxon>Talitrida</taxon>
        <taxon>Talitroidea</taxon>
        <taxon>Hyalellidae</taxon>
        <taxon>Hyalella</taxon>
    </lineage>
</organism>
<keyword evidence="7" id="KW-1185">Reference proteome</keyword>
<feature type="domain" description="Spaetzle" evidence="5">
    <location>
        <begin position="201"/>
        <end position="299"/>
    </location>
</feature>
<dbReference type="GO" id="GO:0021556">
    <property type="term" value="P:central nervous system formation"/>
    <property type="evidence" value="ECO:0007669"/>
    <property type="project" value="TreeGrafter"/>
</dbReference>
<dbReference type="GO" id="GO:0045087">
    <property type="term" value="P:innate immune response"/>
    <property type="evidence" value="ECO:0007669"/>
    <property type="project" value="TreeGrafter"/>
</dbReference>
<dbReference type="GO" id="GO:0008083">
    <property type="term" value="F:growth factor activity"/>
    <property type="evidence" value="ECO:0007669"/>
    <property type="project" value="TreeGrafter"/>
</dbReference>
<dbReference type="Proteomes" id="UP000711488">
    <property type="component" value="Unassembled WGS sequence"/>
</dbReference>
<evidence type="ECO:0000313" key="8">
    <source>
        <dbReference type="RefSeq" id="XP_047740762.1"/>
    </source>
</evidence>
<reference evidence="6" key="1">
    <citation type="submission" date="2014-08" db="EMBL/GenBank/DDBJ databases">
        <authorList>
            <person name="Murali S."/>
            <person name="Richards S."/>
            <person name="Bandaranaike D."/>
            <person name="Bellair M."/>
            <person name="Blankenburg K."/>
            <person name="Chao H."/>
            <person name="Dinh H."/>
            <person name="Doddapaneni H."/>
            <person name="Dugan-Rocha S."/>
            <person name="Elkadiri S."/>
            <person name="Gnanaolivu R."/>
            <person name="Hughes D."/>
            <person name="Lee S."/>
            <person name="Li M."/>
            <person name="Ming W."/>
            <person name="Munidasa M."/>
            <person name="Muniz J."/>
            <person name="Nguyen L."/>
            <person name="Osuji N."/>
            <person name="Pu L.-L."/>
            <person name="Puazo M."/>
            <person name="Skinner E."/>
            <person name="Qu C."/>
            <person name="Quiroz J."/>
            <person name="Raj R."/>
            <person name="Weissenberger G."/>
            <person name="Xin Y."/>
            <person name="Zou X."/>
            <person name="Han Y."/>
            <person name="Worley K."/>
            <person name="Muzny D."/>
            <person name="Gibbs R."/>
        </authorList>
    </citation>
    <scope>NUCLEOTIDE SEQUENCE</scope>
    <source>
        <strain evidence="6">HAZT.00-mixed</strain>
        <tissue evidence="6">Whole organism</tissue>
    </source>
</reference>
<dbReference type="FunFam" id="2.10.90.10:FF:000035">
    <property type="entry name" value="Spz1"/>
    <property type="match status" value="1"/>
</dbReference>
<evidence type="ECO:0000313" key="6">
    <source>
        <dbReference type="EMBL" id="KAA0185531.1"/>
    </source>
</evidence>
<evidence type="ECO:0000256" key="1">
    <source>
        <dbReference type="ARBA" id="ARBA00022729"/>
    </source>
</evidence>
<dbReference type="InterPro" id="IPR032104">
    <property type="entry name" value="Spaetzle"/>
</dbReference>
<evidence type="ECO:0000256" key="3">
    <source>
        <dbReference type="ARBA" id="ARBA00023180"/>
    </source>
</evidence>
<dbReference type="GeneID" id="125179264"/>
<evidence type="ECO:0000256" key="4">
    <source>
        <dbReference type="SAM" id="MobiDB-lite"/>
    </source>
</evidence>
<gene>
    <name evidence="8" type="primary">LOC125179264</name>
    <name evidence="6" type="ORF">HAZT_HAZT003723</name>
</gene>
<evidence type="ECO:0000256" key="2">
    <source>
        <dbReference type="ARBA" id="ARBA00023157"/>
    </source>
</evidence>
<dbReference type="GO" id="GO:0005615">
    <property type="term" value="C:extracellular space"/>
    <property type="evidence" value="ECO:0007669"/>
    <property type="project" value="UniProtKB-ARBA"/>
</dbReference>